<name>X1K011_9ZZZZ</name>
<dbReference type="Pfam" id="PF01799">
    <property type="entry name" value="Fer2_2"/>
    <property type="match status" value="1"/>
</dbReference>
<sequence length="54" mass="5627">MILTAVALLKGNPHPTDEQIAEAMNGNICRCCAYPEIVAAIRRAAGQGAEVSTS</sequence>
<keyword evidence="3" id="KW-0560">Oxidoreductase</keyword>
<dbReference type="AlphaFoldDB" id="X1K011"/>
<dbReference type="InterPro" id="IPR051452">
    <property type="entry name" value="Diverse_Oxidoreductases"/>
</dbReference>
<dbReference type="GO" id="GO:0051537">
    <property type="term" value="F:2 iron, 2 sulfur cluster binding"/>
    <property type="evidence" value="ECO:0007669"/>
    <property type="project" value="UniProtKB-KW"/>
</dbReference>
<evidence type="ECO:0000256" key="3">
    <source>
        <dbReference type="ARBA" id="ARBA00023002"/>
    </source>
</evidence>
<keyword evidence="5" id="KW-0411">Iron-sulfur</keyword>
<proteinExistence type="predicted"/>
<protein>
    <recommendedName>
        <fullName evidence="6">[2Fe-2S]-binding domain-containing protein</fullName>
    </recommendedName>
</protein>
<dbReference type="PANTHER" id="PTHR44379">
    <property type="entry name" value="OXIDOREDUCTASE WITH IRON-SULFUR SUBUNIT"/>
    <property type="match status" value="1"/>
</dbReference>
<dbReference type="PANTHER" id="PTHR44379:SF5">
    <property type="entry name" value="OXIDOREDUCTASE WITH IRON-SULFUR SUBUNIT"/>
    <property type="match status" value="1"/>
</dbReference>
<accession>X1K011</accession>
<evidence type="ECO:0000256" key="4">
    <source>
        <dbReference type="ARBA" id="ARBA00023004"/>
    </source>
</evidence>
<dbReference type="InterPro" id="IPR036884">
    <property type="entry name" value="2Fe-2S-bd_dom_sf"/>
</dbReference>
<evidence type="ECO:0000259" key="6">
    <source>
        <dbReference type="Pfam" id="PF01799"/>
    </source>
</evidence>
<dbReference type="SUPFAM" id="SSF47741">
    <property type="entry name" value="CO dehydrogenase ISP C-domain like"/>
    <property type="match status" value="1"/>
</dbReference>
<dbReference type="Gene3D" id="1.10.150.120">
    <property type="entry name" value="[2Fe-2S]-binding domain"/>
    <property type="match status" value="1"/>
</dbReference>
<evidence type="ECO:0000256" key="1">
    <source>
        <dbReference type="ARBA" id="ARBA00022714"/>
    </source>
</evidence>
<organism evidence="7">
    <name type="scientific">marine sediment metagenome</name>
    <dbReference type="NCBI Taxonomy" id="412755"/>
    <lineage>
        <taxon>unclassified sequences</taxon>
        <taxon>metagenomes</taxon>
        <taxon>ecological metagenomes</taxon>
    </lineage>
</organism>
<keyword evidence="1" id="KW-0001">2Fe-2S</keyword>
<evidence type="ECO:0000256" key="2">
    <source>
        <dbReference type="ARBA" id="ARBA00022723"/>
    </source>
</evidence>
<reference evidence="7" key="1">
    <citation type="journal article" date="2014" name="Front. Microbiol.">
        <title>High frequency of phylogenetically diverse reductive dehalogenase-homologous genes in deep subseafloor sedimentary metagenomes.</title>
        <authorList>
            <person name="Kawai M."/>
            <person name="Futagami T."/>
            <person name="Toyoda A."/>
            <person name="Takaki Y."/>
            <person name="Nishi S."/>
            <person name="Hori S."/>
            <person name="Arai W."/>
            <person name="Tsubouchi T."/>
            <person name="Morono Y."/>
            <person name="Uchiyama I."/>
            <person name="Ito T."/>
            <person name="Fujiyama A."/>
            <person name="Inagaki F."/>
            <person name="Takami H."/>
        </authorList>
    </citation>
    <scope>NUCLEOTIDE SEQUENCE</scope>
    <source>
        <strain evidence="7">Expedition CK06-06</strain>
    </source>
</reference>
<dbReference type="InterPro" id="IPR002888">
    <property type="entry name" value="2Fe-2S-bd"/>
</dbReference>
<dbReference type="GO" id="GO:0046872">
    <property type="term" value="F:metal ion binding"/>
    <property type="evidence" value="ECO:0007669"/>
    <property type="project" value="UniProtKB-KW"/>
</dbReference>
<keyword evidence="2" id="KW-0479">Metal-binding</keyword>
<evidence type="ECO:0000313" key="7">
    <source>
        <dbReference type="EMBL" id="GAH83619.1"/>
    </source>
</evidence>
<gene>
    <name evidence="7" type="ORF">S03H2_61447</name>
</gene>
<dbReference type="GO" id="GO:0016491">
    <property type="term" value="F:oxidoreductase activity"/>
    <property type="evidence" value="ECO:0007669"/>
    <property type="project" value="UniProtKB-KW"/>
</dbReference>
<comment type="caution">
    <text evidence="7">The sequence shown here is derived from an EMBL/GenBank/DDBJ whole genome shotgun (WGS) entry which is preliminary data.</text>
</comment>
<keyword evidence="4" id="KW-0408">Iron</keyword>
<evidence type="ECO:0000256" key="5">
    <source>
        <dbReference type="ARBA" id="ARBA00023014"/>
    </source>
</evidence>
<dbReference type="EMBL" id="BARU01039667">
    <property type="protein sequence ID" value="GAH83619.1"/>
    <property type="molecule type" value="Genomic_DNA"/>
</dbReference>
<feature type="domain" description="[2Fe-2S]-binding" evidence="6">
    <location>
        <begin position="1"/>
        <end position="42"/>
    </location>
</feature>